<dbReference type="InterPro" id="IPR029060">
    <property type="entry name" value="PIN-like_dom_sf"/>
</dbReference>
<dbReference type="Pfam" id="PF01850">
    <property type="entry name" value="PIN"/>
    <property type="match status" value="1"/>
</dbReference>
<comment type="similarity">
    <text evidence="6">Belongs to the PINc/VapC protein family.</text>
</comment>
<evidence type="ECO:0000256" key="2">
    <source>
        <dbReference type="ARBA" id="ARBA00022722"/>
    </source>
</evidence>
<organism evidence="8 9">
    <name type="scientific">Jiangella alkaliphila</name>
    <dbReference type="NCBI Taxonomy" id="419479"/>
    <lineage>
        <taxon>Bacteria</taxon>
        <taxon>Bacillati</taxon>
        <taxon>Actinomycetota</taxon>
        <taxon>Actinomycetes</taxon>
        <taxon>Jiangellales</taxon>
        <taxon>Jiangellaceae</taxon>
        <taxon>Jiangella</taxon>
    </lineage>
</organism>
<evidence type="ECO:0000313" key="8">
    <source>
        <dbReference type="EMBL" id="SDU51064.1"/>
    </source>
</evidence>
<evidence type="ECO:0000256" key="1">
    <source>
        <dbReference type="ARBA" id="ARBA00022649"/>
    </source>
</evidence>
<dbReference type="GO" id="GO:0004540">
    <property type="term" value="F:RNA nuclease activity"/>
    <property type="evidence" value="ECO:0007669"/>
    <property type="project" value="InterPro"/>
</dbReference>
<evidence type="ECO:0000256" key="3">
    <source>
        <dbReference type="ARBA" id="ARBA00022723"/>
    </source>
</evidence>
<proteinExistence type="inferred from homology"/>
<keyword evidence="3 6" id="KW-0479">Metal-binding</keyword>
<dbReference type="EC" id="3.1.-.-" evidence="6"/>
<feature type="binding site" evidence="6">
    <location>
        <position position="4"/>
    </location>
    <ligand>
        <name>Mg(2+)</name>
        <dbReference type="ChEBI" id="CHEBI:18420"/>
    </ligand>
</feature>
<dbReference type="Gene3D" id="3.40.50.1010">
    <property type="entry name" value="5'-nuclease"/>
    <property type="match status" value="1"/>
</dbReference>
<feature type="binding site" evidence="6">
    <location>
        <position position="93"/>
    </location>
    <ligand>
        <name>Mg(2+)</name>
        <dbReference type="ChEBI" id="CHEBI:18420"/>
    </ligand>
</feature>
<keyword evidence="1 6" id="KW-1277">Toxin-antitoxin system</keyword>
<evidence type="ECO:0000313" key="9">
    <source>
        <dbReference type="Proteomes" id="UP000182977"/>
    </source>
</evidence>
<accession>A0A1H2J3P1</accession>
<dbReference type="PANTHER" id="PTHR35901:SF1">
    <property type="entry name" value="EXONUCLEASE VAPC9"/>
    <property type="match status" value="1"/>
</dbReference>
<keyword evidence="6" id="KW-0800">Toxin</keyword>
<keyword evidence="9" id="KW-1185">Reference proteome</keyword>
<dbReference type="Proteomes" id="UP000182977">
    <property type="component" value="Chromosome I"/>
</dbReference>
<evidence type="ECO:0000259" key="7">
    <source>
        <dbReference type="Pfam" id="PF01850"/>
    </source>
</evidence>
<dbReference type="HAMAP" id="MF_00265">
    <property type="entry name" value="VapC_Nob1"/>
    <property type="match status" value="1"/>
</dbReference>
<dbReference type="InterPro" id="IPR022907">
    <property type="entry name" value="VapC_family"/>
</dbReference>
<dbReference type="GO" id="GO:0000287">
    <property type="term" value="F:magnesium ion binding"/>
    <property type="evidence" value="ECO:0007669"/>
    <property type="project" value="UniProtKB-UniRule"/>
</dbReference>
<keyword evidence="2 6" id="KW-0540">Nuclease</keyword>
<protein>
    <recommendedName>
        <fullName evidence="6">Ribonuclease VapC</fullName>
        <shortName evidence="6">RNase VapC</shortName>
        <ecNumber evidence="6">3.1.-.-</ecNumber>
    </recommendedName>
    <alternativeName>
        <fullName evidence="6">Toxin VapC</fullName>
    </alternativeName>
</protein>
<evidence type="ECO:0000256" key="6">
    <source>
        <dbReference type="HAMAP-Rule" id="MF_00265"/>
    </source>
</evidence>
<feature type="domain" description="PIN" evidence="7">
    <location>
        <begin position="1"/>
        <end position="117"/>
    </location>
</feature>
<sequence length="129" mass="13773">MVVDASALVDLIVPTDRAEVVAKTIEGRALHAPAHVDAELLSAFGRLQRAGVLSDPDVTDLLDLLETMPVVRHGLPDLLDLAWAHRHDTRLTDALYLALAERLGLGLVTTDARLTRAGSASSLILPLNA</sequence>
<dbReference type="STRING" id="419479.SAMN04488563_2273"/>
<gene>
    <name evidence="6" type="primary">vapC</name>
    <name evidence="8" type="ORF">SAMN04488563_2273</name>
</gene>
<dbReference type="SUPFAM" id="SSF88723">
    <property type="entry name" value="PIN domain-like"/>
    <property type="match status" value="1"/>
</dbReference>
<reference evidence="9" key="1">
    <citation type="submission" date="2016-10" db="EMBL/GenBank/DDBJ databases">
        <authorList>
            <person name="Varghese N."/>
            <person name="Submissions S."/>
        </authorList>
    </citation>
    <scope>NUCLEOTIDE SEQUENCE [LARGE SCALE GENOMIC DNA]</scope>
    <source>
        <strain evidence="9">DSM 45079</strain>
    </source>
</reference>
<dbReference type="EMBL" id="LT629791">
    <property type="protein sequence ID" value="SDU51064.1"/>
    <property type="molecule type" value="Genomic_DNA"/>
</dbReference>
<name>A0A1H2J3P1_9ACTN</name>
<evidence type="ECO:0000256" key="5">
    <source>
        <dbReference type="ARBA" id="ARBA00022842"/>
    </source>
</evidence>
<dbReference type="PANTHER" id="PTHR35901">
    <property type="entry name" value="RIBONUCLEASE VAPC3"/>
    <property type="match status" value="1"/>
</dbReference>
<dbReference type="OrthoDB" id="4377304at2"/>
<keyword evidence="4 6" id="KW-0378">Hydrolase</keyword>
<keyword evidence="5 6" id="KW-0460">Magnesium</keyword>
<dbReference type="GO" id="GO:0016787">
    <property type="term" value="F:hydrolase activity"/>
    <property type="evidence" value="ECO:0007669"/>
    <property type="project" value="UniProtKB-KW"/>
</dbReference>
<dbReference type="InterPro" id="IPR044153">
    <property type="entry name" value="PIN_Pae0151-like"/>
</dbReference>
<comment type="cofactor">
    <cofactor evidence="6">
        <name>Mg(2+)</name>
        <dbReference type="ChEBI" id="CHEBI:18420"/>
    </cofactor>
</comment>
<dbReference type="GO" id="GO:0090729">
    <property type="term" value="F:toxin activity"/>
    <property type="evidence" value="ECO:0007669"/>
    <property type="project" value="UniProtKB-KW"/>
</dbReference>
<comment type="function">
    <text evidence="6">Toxic component of a toxin-antitoxin (TA) system. An RNase.</text>
</comment>
<evidence type="ECO:0000256" key="4">
    <source>
        <dbReference type="ARBA" id="ARBA00022801"/>
    </source>
</evidence>
<dbReference type="AlphaFoldDB" id="A0A1H2J3P1"/>
<dbReference type="InterPro" id="IPR051619">
    <property type="entry name" value="TypeII_TA_RNase_PINc/VapC"/>
</dbReference>
<dbReference type="CDD" id="cd09873">
    <property type="entry name" value="PIN_Pae0151-like"/>
    <property type="match status" value="1"/>
</dbReference>
<dbReference type="InterPro" id="IPR002716">
    <property type="entry name" value="PIN_dom"/>
</dbReference>